<keyword evidence="3" id="KW-1185">Reference proteome</keyword>
<dbReference type="Proteomes" id="UP001419268">
    <property type="component" value="Unassembled WGS sequence"/>
</dbReference>
<evidence type="ECO:0000313" key="3">
    <source>
        <dbReference type="Proteomes" id="UP001419268"/>
    </source>
</evidence>
<name>A0AAP0HIK4_9MAGN</name>
<gene>
    <name evidence="2" type="ORF">Scep_030366</name>
</gene>
<organism evidence="2 3">
    <name type="scientific">Stephania cephalantha</name>
    <dbReference type="NCBI Taxonomy" id="152367"/>
    <lineage>
        <taxon>Eukaryota</taxon>
        <taxon>Viridiplantae</taxon>
        <taxon>Streptophyta</taxon>
        <taxon>Embryophyta</taxon>
        <taxon>Tracheophyta</taxon>
        <taxon>Spermatophyta</taxon>
        <taxon>Magnoliopsida</taxon>
        <taxon>Ranunculales</taxon>
        <taxon>Menispermaceae</taxon>
        <taxon>Menispermoideae</taxon>
        <taxon>Cissampelideae</taxon>
        <taxon>Stephania</taxon>
    </lineage>
</organism>
<protein>
    <submittedName>
        <fullName evidence="2">Uncharacterized protein</fullName>
    </submittedName>
</protein>
<dbReference type="EMBL" id="JBBNAG010000013">
    <property type="protein sequence ID" value="KAK9083895.1"/>
    <property type="molecule type" value="Genomic_DNA"/>
</dbReference>
<feature type="region of interest" description="Disordered" evidence="1">
    <location>
        <begin position="44"/>
        <end position="63"/>
    </location>
</feature>
<dbReference type="AlphaFoldDB" id="A0AAP0HIK4"/>
<feature type="region of interest" description="Disordered" evidence="1">
    <location>
        <begin position="1"/>
        <end position="21"/>
    </location>
</feature>
<comment type="caution">
    <text evidence="2">The sequence shown here is derived from an EMBL/GenBank/DDBJ whole genome shotgun (WGS) entry which is preliminary data.</text>
</comment>
<feature type="compositionally biased region" description="Polar residues" evidence="1">
    <location>
        <begin position="1"/>
        <end position="15"/>
    </location>
</feature>
<evidence type="ECO:0000256" key="1">
    <source>
        <dbReference type="SAM" id="MobiDB-lite"/>
    </source>
</evidence>
<proteinExistence type="predicted"/>
<evidence type="ECO:0000313" key="2">
    <source>
        <dbReference type="EMBL" id="KAK9083895.1"/>
    </source>
</evidence>
<sequence length="63" mass="7181">MTGSPHFTFSRSHSWIGSDENASKQSLLKKFLQIKKDMGHSRMMCEMDSTSPPQRPHPLCSNM</sequence>
<reference evidence="2 3" key="1">
    <citation type="submission" date="2024-01" db="EMBL/GenBank/DDBJ databases">
        <title>Genome assemblies of Stephania.</title>
        <authorList>
            <person name="Yang L."/>
        </authorList>
    </citation>
    <scope>NUCLEOTIDE SEQUENCE [LARGE SCALE GENOMIC DNA]</scope>
    <source>
        <strain evidence="2">JXDWG</strain>
        <tissue evidence="2">Leaf</tissue>
    </source>
</reference>
<accession>A0AAP0HIK4</accession>